<evidence type="ECO:0000313" key="12">
    <source>
        <dbReference type="Proteomes" id="UP001597213"/>
    </source>
</evidence>
<dbReference type="PROSITE" id="PS50109">
    <property type="entry name" value="HIS_KIN"/>
    <property type="match status" value="1"/>
</dbReference>
<feature type="modified residue" description="4-aspartylphosphate" evidence="7">
    <location>
        <position position="377"/>
    </location>
</feature>
<dbReference type="Gene3D" id="3.40.50.2300">
    <property type="match status" value="1"/>
</dbReference>
<reference evidence="12" key="1">
    <citation type="journal article" date="2019" name="Int. J. Syst. Evol. Microbiol.">
        <title>The Global Catalogue of Microorganisms (GCM) 10K type strain sequencing project: providing services to taxonomists for standard genome sequencing and annotation.</title>
        <authorList>
            <consortium name="The Broad Institute Genomics Platform"/>
            <consortium name="The Broad Institute Genome Sequencing Center for Infectious Disease"/>
            <person name="Wu L."/>
            <person name="Ma J."/>
        </authorList>
    </citation>
    <scope>NUCLEOTIDE SEQUENCE [LARGE SCALE GENOMIC DNA]</scope>
    <source>
        <strain evidence="12">CCUG 56029</strain>
    </source>
</reference>
<dbReference type="PROSITE" id="PS50110">
    <property type="entry name" value="RESPONSE_REGULATORY"/>
    <property type="match status" value="1"/>
</dbReference>
<accession>A0ABW4R6A7</accession>
<dbReference type="Proteomes" id="UP001597213">
    <property type="component" value="Unassembled WGS sequence"/>
</dbReference>
<evidence type="ECO:0000256" key="1">
    <source>
        <dbReference type="ARBA" id="ARBA00000085"/>
    </source>
</evidence>
<dbReference type="InterPro" id="IPR011006">
    <property type="entry name" value="CheY-like_superfamily"/>
</dbReference>
<keyword evidence="5" id="KW-0418">Kinase</keyword>
<evidence type="ECO:0000256" key="5">
    <source>
        <dbReference type="ARBA" id="ARBA00022777"/>
    </source>
</evidence>
<dbReference type="InterPro" id="IPR036097">
    <property type="entry name" value="HisK_dim/P_sf"/>
</dbReference>
<dbReference type="InterPro" id="IPR003661">
    <property type="entry name" value="HisK_dim/P_dom"/>
</dbReference>
<dbReference type="CDD" id="cd00156">
    <property type="entry name" value="REC"/>
    <property type="match status" value="1"/>
</dbReference>
<dbReference type="SMART" id="SM00387">
    <property type="entry name" value="HATPase_c"/>
    <property type="match status" value="1"/>
</dbReference>
<keyword evidence="11" id="KW-0547">Nucleotide-binding</keyword>
<proteinExistence type="predicted"/>
<keyword evidence="11" id="KW-0067">ATP-binding</keyword>
<evidence type="ECO:0000256" key="6">
    <source>
        <dbReference type="ARBA" id="ARBA00023012"/>
    </source>
</evidence>
<gene>
    <name evidence="11" type="ORF">ACFSCT_07980</name>
</gene>
<dbReference type="InterPro" id="IPR036890">
    <property type="entry name" value="HATPase_C_sf"/>
</dbReference>
<keyword evidence="3 7" id="KW-0597">Phosphoprotein</keyword>
<keyword evidence="4" id="KW-0808">Transferase</keyword>
<dbReference type="Pfam" id="PF02518">
    <property type="entry name" value="HATPase_c"/>
    <property type="match status" value="1"/>
</dbReference>
<keyword evidence="8" id="KW-0175">Coiled coil</keyword>
<dbReference type="RefSeq" id="WP_379141670.1">
    <property type="nucleotide sequence ID" value="NZ_JBHUEN010000020.1"/>
</dbReference>
<feature type="domain" description="Response regulatory" evidence="10">
    <location>
        <begin position="328"/>
        <end position="442"/>
    </location>
</feature>
<dbReference type="PANTHER" id="PTHR43711">
    <property type="entry name" value="TWO-COMPONENT HISTIDINE KINASE"/>
    <property type="match status" value="1"/>
</dbReference>
<feature type="coiled-coil region" evidence="8">
    <location>
        <begin position="16"/>
        <end position="85"/>
    </location>
</feature>
<evidence type="ECO:0000256" key="4">
    <source>
        <dbReference type="ARBA" id="ARBA00022679"/>
    </source>
</evidence>
<dbReference type="Gene3D" id="3.30.565.10">
    <property type="entry name" value="Histidine kinase-like ATPase, C-terminal domain"/>
    <property type="match status" value="1"/>
</dbReference>
<evidence type="ECO:0000259" key="10">
    <source>
        <dbReference type="PROSITE" id="PS50110"/>
    </source>
</evidence>
<keyword evidence="12" id="KW-1185">Reference proteome</keyword>
<evidence type="ECO:0000256" key="7">
    <source>
        <dbReference type="PROSITE-ProRule" id="PRU00169"/>
    </source>
</evidence>
<dbReference type="InterPro" id="IPR001789">
    <property type="entry name" value="Sig_transdc_resp-reg_receiver"/>
</dbReference>
<dbReference type="PRINTS" id="PR00344">
    <property type="entry name" value="BCTRLSENSOR"/>
</dbReference>
<dbReference type="CDD" id="cd00082">
    <property type="entry name" value="HisKA"/>
    <property type="match status" value="1"/>
</dbReference>
<dbReference type="GO" id="GO:0005524">
    <property type="term" value="F:ATP binding"/>
    <property type="evidence" value="ECO:0007669"/>
    <property type="project" value="UniProtKB-KW"/>
</dbReference>
<dbReference type="EC" id="2.7.13.3" evidence="2"/>
<organism evidence="11 12">
    <name type="scientific">Paracoccus pacificus</name>
    <dbReference type="NCBI Taxonomy" id="1463598"/>
    <lineage>
        <taxon>Bacteria</taxon>
        <taxon>Pseudomonadati</taxon>
        <taxon>Pseudomonadota</taxon>
        <taxon>Alphaproteobacteria</taxon>
        <taxon>Rhodobacterales</taxon>
        <taxon>Paracoccaceae</taxon>
        <taxon>Paracoccus</taxon>
    </lineage>
</organism>
<dbReference type="SUPFAM" id="SSF52172">
    <property type="entry name" value="CheY-like"/>
    <property type="match status" value="1"/>
</dbReference>
<evidence type="ECO:0000256" key="3">
    <source>
        <dbReference type="ARBA" id="ARBA00022553"/>
    </source>
</evidence>
<dbReference type="InterPro" id="IPR050736">
    <property type="entry name" value="Sensor_HK_Regulatory"/>
</dbReference>
<feature type="domain" description="Histidine kinase" evidence="9">
    <location>
        <begin position="95"/>
        <end position="305"/>
    </location>
</feature>
<sequence>MATTVLRDEDDAARRQEKLERINEALLDRLARIESRRGSAWAVFQAAAALEKEVAARNRDLEKALQNLGERNQELALARAAAEQANRSKTRFLRAASHDLIQPIAAAKLYLETLGDTPLSPQQQDLLARLGSAFASVEELMQSVMEMARLDSSRVRFNLQPVALDEMFGRLADEFGPIAAAKGLRLKVATSSATVESDMVYLRRIAQNLLSNAIKYTPAGKVLLGVRHDGDRIWMEVHDTGVGIAEADRSRIFDEFQRLPNDGVAGMGLGLSIVRRACGRLGYPIEMRSQPGRGTMFRVGLPLADEPKISETTSADAAPAPEGLAGLTVMLIEDDAGLRHAYEHLLADSFRMRVASFGSSADALADPTAVPDVIMADYNLGYGDTGLLAIAGLRNKFGVVPGLIITAQLDDATVEACADLGIPVHPKPISATQLRAALENAVHEQR</sequence>
<dbReference type="EMBL" id="JBHUEN010000020">
    <property type="protein sequence ID" value="MFD1881650.1"/>
    <property type="molecule type" value="Genomic_DNA"/>
</dbReference>
<evidence type="ECO:0000256" key="8">
    <source>
        <dbReference type="SAM" id="Coils"/>
    </source>
</evidence>
<protein>
    <recommendedName>
        <fullName evidence="2">histidine kinase</fullName>
        <ecNumber evidence="2">2.7.13.3</ecNumber>
    </recommendedName>
</protein>
<dbReference type="SUPFAM" id="SSF47384">
    <property type="entry name" value="Homodimeric domain of signal transducing histidine kinase"/>
    <property type="match status" value="1"/>
</dbReference>
<dbReference type="Pfam" id="PF00072">
    <property type="entry name" value="Response_reg"/>
    <property type="match status" value="1"/>
</dbReference>
<dbReference type="PANTHER" id="PTHR43711:SF1">
    <property type="entry name" value="HISTIDINE KINASE 1"/>
    <property type="match status" value="1"/>
</dbReference>
<evidence type="ECO:0000259" key="9">
    <source>
        <dbReference type="PROSITE" id="PS50109"/>
    </source>
</evidence>
<name>A0ABW4R6A7_9RHOB</name>
<dbReference type="InterPro" id="IPR003594">
    <property type="entry name" value="HATPase_dom"/>
</dbReference>
<dbReference type="Pfam" id="PF00512">
    <property type="entry name" value="HisKA"/>
    <property type="match status" value="1"/>
</dbReference>
<keyword evidence="6" id="KW-0902">Two-component regulatory system</keyword>
<comment type="caution">
    <text evidence="11">The sequence shown here is derived from an EMBL/GenBank/DDBJ whole genome shotgun (WGS) entry which is preliminary data.</text>
</comment>
<evidence type="ECO:0000256" key="2">
    <source>
        <dbReference type="ARBA" id="ARBA00012438"/>
    </source>
</evidence>
<evidence type="ECO:0000313" key="11">
    <source>
        <dbReference type="EMBL" id="MFD1881650.1"/>
    </source>
</evidence>
<dbReference type="SMART" id="SM00388">
    <property type="entry name" value="HisKA"/>
    <property type="match status" value="1"/>
</dbReference>
<dbReference type="SUPFAM" id="SSF55874">
    <property type="entry name" value="ATPase domain of HSP90 chaperone/DNA topoisomerase II/histidine kinase"/>
    <property type="match status" value="1"/>
</dbReference>
<comment type="catalytic activity">
    <reaction evidence="1">
        <text>ATP + protein L-histidine = ADP + protein N-phospho-L-histidine.</text>
        <dbReference type="EC" id="2.7.13.3"/>
    </reaction>
</comment>
<dbReference type="InterPro" id="IPR005467">
    <property type="entry name" value="His_kinase_dom"/>
</dbReference>
<dbReference type="SMART" id="SM00448">
    <property type="entry name" value="REC"/>
    <property type="match status" value="1"/>
</dbReference>
<dbReference type="Gene3D" id="1.10.287.130">
    <property type="match status" value="1"/>
</dbReference>
<dbReference type="InterPro" id="IPR004358">
    <property type="entry name" value="Sig_transdc_His_kin-like_C"/>
</dbReference>